<proteinExistence type="predicted"/>
<gene>
    <name evidence="2" type="ORF">A2115_01080</name>
</gene>
<accession>A0A1F7WIG1</accession>
<keyword evidence="1" id="KW-0472">Membrane</keyword>
<feature type="transmembrane region" description="Helical" evidence="1">
    <location>
        <begin position="248"/>
        <end position="267"/>
    </location>
</feature>
<dbReference type="Pfam" id="PF13196">
    <property type="entry name" value="DUF4012"/>
    <property type="match status" value="1"/>
</dbReference>
<dbReference type="AlphaFoldDB" id="A0A1F7WIG1"/>
<keyword evidence="1" id="KW-1133">Transmembrane helix</keyword>
<sequence>MSGQPAGKNNVTFLAVGLPIKLLTYLVKKFTGMGSQIFLTSKEKILVEQKLVKGNKDNSFIRQIKGDLSNQHFNYKIFYLDISRRDTNKTIDGFLSYIDSSDAKSVFLVSSSKNKRLPNSFKFLTEKLLGNNKDKKAVVIVDGGINLENNLVKVSNTLIEILFSIKAYGKIVGLFINQKEFNIYEEREHFNFGEAYFLEKKRGRKKNINKIKLSNNASGVSYSTYGKTEKTKINKQLIKKTTRTLRHYSKYIFILLFIVIVLFPYTLNTLSYLAISLGVDAINDANFGKSNVYFTFSDYINKKNINYLDNFQSADATNKIYKGAYRESKTLSQLSTAGRSLTFILNDLVIKNRTRLDGFAASEKYTAALNNLYTQLGFIEAETYSPNEDRLIKTVLPATNISQLRRYIEFAKYILPHLENIFGYDEPKEYVVVVQDTSIPRATGGIITEMFLATASQGELIDLTPVNIADIDNKMEGLTAPPKALREHFEKPSWLLSNANWYIDFPRSAQQTEWFLKNSFGLPVDGVIFINKDYLPFDAGIENNETVNDDLVAQLIKVVKKSVGFQSGDEFNADNVSAVPSSADMSSSLSEGNHTFGEVEDVIESIFGSENKSNTQKIRTLGWLLKGLDVKGVQLYFDDVEVEEVFRKTGFANQIEVSGCGSFCAKDLIAISEDMVDENPQKERTVKKAELTINSEKNIIKKSLTVELLAGDTYKTYLRVFVPEESGISPFEITSGSDKTILTKPEVFSENGYKEAGVLLDITKDVPIKVNISWETSFSNLYSQDKRLDLVWYYQAGYSYPISINFKSDTGGGRIESEYFLTEGESISYNTTLSKNTDIAIFW</sequence>
<keyword evidence="1" id="KW-0812">Transmembrane</keyword>
<evidence type="ECO:0000313" key="3">
    <source>
        <dbReference type="Proteomes" id="UP000176198"/>
    </source>
</evidence>
<protein>
    <recommendedName>
        <fullName evidence="4">DUF4012 domain-containing protein</fullName>
    </recommendedName>
</protein>
<evidence type="ECO:0000256" key="1">
    <source>
        <dbReference type="SAM" id="Phobius"/>
    </source>
</evidence>
<comment type="caution">
    <text evidence="2">The sequence shown here is derived from an EMBL/GenBank/DDBJ whole genome shotgun (WGS) entry which is preliminary data.</text>
</comment>
<dbReference type="InterPro" id="IPR025101">
    <property type="entry name" value="DUF4012"/>
</dbReference>
<name>A0A1F7WIG1_9BACT</name>
<dbReference type="EMBL" id="MGFJ01000019">
    <property type="protein sequence ID" value="OGM02593.1"/>
    <property type="molecule type" value="Genomic_DNA"/>
</dbReference>
<dbReference type="Proteomes" id="UP000176198">
    <property type="component" value="Unassembled WGS sequence"/>
</dbReference>
<evidence type="ECO:0008006" key="4">
    <source>
        <dbReference type="Google" id="ProtNLM"/>
    </source>
</evidence>
<organism evidence="2 3">
    <name type="scientific">Candidatus Woesebacteria bacterium GWA1_41_8</name>
    <dbReference type="NCBI Taxonomy" id="1802471"/>
    <lineage>
        <taxon>Bacteria</taxon>
        <taxon>Candidatus Woeseibacteriota</taxon>
    </lineage>
</organism>
<dbReference type="STRING" id="1802471.A2115_01080"/>
<reference evidence="2 3" key="1">
    <citation type="journal article" date="2016" name="Nat. Commun.">
        <title>Thousands of microbial genomes shed light on interconnected biogeochemical processes in an aquifer system.</title>
        <authorList>
            <person name="Anantharaman K."/>
            <person name="Brown C.T."/>
            <person name="Hug L.A."/>
            <person name="Sharon I."/>
            <person name="Castelle C.J."/>
            <person name="Probst A.J."/>
            <person name="Thomas B.C."/>
            <person name="Singh A."/>
            <person name="Wilkins M.J."/>
            <person name="Karaoz U."/>
            <person name="Brodie E.L."/>
            <person name="Williams K.H."/>
            <person name="Hubbard S.S."/>
            <person name="Banfield J.F."/>
        </authorList>
    </citation>
    <scope>NUCLEOTIDE SEQUENCE [LARGE SCALE GENOMIC DNA]</scope>
</reference>
<evidence type="ECO:0000313" key="2">
    <source>
        <dbReference type="EMBL" id="OGM02593.1"/>
    </source>
</evidence>